<reference evidence="1 2" key="1">
    <citation type="submission" date="2016-03" db="EMBL/GenBank/DDBJ databases">
        <title>Draft Genome Sequence of the Strain BR 10245 (Bradyrhizobium sp.) isolated from nodules of Centrolobium paraense.</title>
        <authorList>
            <person name="Simoes-Araujo J.L.Sr."/>
            <person name="Barauna A.C."/>
            <person name="Silva K."/>
            <person name="Zilli J.E."/>
        </authorList>
    </citation>
    <scope>NUCLEOTIDE SEQUENCE [LARGE SCALE GENOMIC DNA]</scope>
    <source>
        <strain evidence="1 2">BR 10245</strain>
    </source>
</reference>
<gene>
    <name evidence="1" type="ORF">AYJ54_42845</name>
</gene>
<dbReference type="STRING" id="1505087.AYJ54_42845"/>
<name>A0A176Z2J0_9BRAD</name>
<organism evidence="1 2">
    <name type="scientific">Bradyrhizobium centrolobii</name>
    <dbReference type="NCBI Taxonomy" id="1505087"/>
    <lineage>
        <taxon>Bacteria</taxon>
        <taxon>Pseudomonadati</taxon>
        <taxon>Pseudomonadota</taxon>
        <taxon>Alphaproteobacteria</taxon>
        <taxon>Hyphomicrobiales</taxon>
        <taxon>Nitrobacteraceae</taxon>
        <taxon>Bradyrhizobium</taxon>
    </lineage>
</organism>
<dbReference type="EMBL" id="LUUB01000030">
    <property type="protein sequence ID" value="OAF14298.1"/>
    <property type="molecule type" value="Genomic_DNA"/>
</dbReference>
<evidence type="ECO:0000313" key="2">
    <source>
        <dbReference type="Proteomes" id="UP000076959"/>
    </source>
</evidence>
<dbReference type="AlphaFoldDB" id="A0A176Z2J0"/>
<dbReference type="RefSeq" id="WP_063697546.1">
    <property type="nucleotide sequence ID" value="NZ_LUUB01000030.1"/>
</dbReference>
<evidence type="ECO:0000313" key="1">
    <source>
        <dbReference type="EMBL" id="OAF14298.1"/>
    </source>
</evidence>
<sequence length="85" mass="9251">MATEEHNGALVDFVNQIRTRLLVTEVMVGLNKLALPGLDLATVKDFTRHVLEAIRADKLGYAILTAAKGGYSEESPLRSCANQSH</sequence>
<protein>
    <submittedName>
        <fullName evidence="1">Uncharacterized protein</fullName>
    </submittedName>
</protein>
<proteinExistence type="predicted"/>
<comment type="caution">
    <text evidence="1">The sequence shown here is derived from an EMBL/GenBank/DDBJ whole genome shotgun (WGS) entry which is preliminary data.</text>
</comment>
<keyword evidence="2" id="KW-1185">Reference proteome</keyword>
<dbReference type="Proteomes" id="UP000076959">
    <property type="component" value="Unassembled WGS sequence"/>
</dbReference>
<accession>A0A176Z2J0</accession>